<proteinExistence type="predicted"/>
<reference evidence="1 2" key="1">
    <citation type="submission" date="2020-08" db="EMBL/GenBank/DDBJ databases">
        <title>Dyella sp. G9 isolated from forest soil.</title>
        <authorList>
            <person name="Fu J."/>
            <person name="Qiu L."/>
        </authorList>
    </citation>
    <scope>NUCLEOTIDE SEQUENCE [LARGE SCALE GENOMIC DNA]</scope>
    <source>
        <strain evidence="1 2">G9</strain>
    </source>
</reference>
<evidence type="ECO:0000313" key="1">
    <source>
        <dbReference type="EMBL" id="QNK01710.1"/>
    </source>
</evidence>
<gene>
    <name evidence="1" type="ORF">H8F01_00575</name>
</gene>
<keyword evidence="2" id="KW-1185">Reference proteome</keyword>
<organism evidence="1 2">
    <name type="scientific">Dyella telluris</name>
    <dbReference type="NCBI Taxonomy" id="2763498"/>
    <lineage>
        <taxon>Bacteria</taxon>
        <taxon>Pseudomonadati</taxon>
        <taxon>Pseudomonadota</taxon>
        <taxon>Gammaproteobacteria</taxon>
        <taxon>Lysobacterales</taxon>
        <taxon>Rhodanobacteraceae</taxon>
        <taxon>Dyella</taxon>
    </lineage>
</organism>
<name>A0A7G8Q4K2_9GAMM</name>
<protein>
    <submittedName>
        <fullName evidence="1">Uncharacterized protein</fullName>
    </submittedName>
</protein>
<dbReference type="KEGG" id="dtl:H8F01_00575"/>
<dbReference type="RefSeq" id="WP_187057169.1">
    <property type="nucleotide sequence ID" value="NZ_CP060412.1"/>
</dbReference>
<dbReference type="EMBL" id="CP060412">
    <property type="protein sequence ID" value="QNK01710.1"/>
    <property type="molecule type" value="Genomic_DNA"/>
</dbReference>
<sequence>MIKYKKLQVRINGKNLEAACKDTHFAILKSAPSPDWPGTISFRREHGSFKGVSLTAEVIHRVVNNDGINGHDLTLLFPQQRDTYDKFAQDFFEVVRRLAFEATWESSLDDGPDMKFATATMSMAVETNPLEGQW</sequence>
<evidence type="ECO:0000313" key="2">
    <source>
        <dbReference type="Proteomes" id="UP000515873"/>
    </source>
</evidence>
<dbReference type="Proteomes" id="UP000515873">
    <property type="component" value="Chromosome"/>
</dbReference>
<accession>A0A7G8Q4K2</accession>
<dbReference type="AlphaFoldDB" id="A0A7G8Q4K2"/>